<dbReference type="InterPro" id="IPR003660">
    <property type="entry name" value="HAMP_dom"/>
</dbReference>
<evidence type="ECO:0000256" key="5">
    <source>
        <dbReference type="ARBA" id="ARBA00022679"/>
    </source>
</evidence>
<evidence type="ECO:0000256" key="11">
    <source>
        <dbReference type="ARBA" id="ARBA00023012"/>
    </source>
</evidence>
<dbReference type="PROSITE" id="PS50885">
    <property type="entry name" value="HAMP"/>
    <property type="match status" value="1"/>
</dbReference>
<dbReference type="InterPro" id="IPR005467">
    <property type="entry name" value="His_kinase_dom"/>
</dbReference>
<dbReference type="SMART" id="SM00387">
    <property type="entry name" value="HATPase_c"/>
    <property type="match status" value="1"/>
</dbReference>
<dbReference type="SUPFAM" id="SSF55874">
    <property type="entry name" value="ATPase domain of HSP90 chaperone/DNA topoisomerase II/histidine kinase"/>
    <property type="match status" value="1"/>
</dbReference>
<dbReference type="SUPFAM" id="SSF47384">
    <property type="entry name" value="Homodimeric domain of signal transducing histidine kinase"/>
    <property type="match status" value="1"/>
</dbReference>
<evidence type="ECO:0000256" key="2">
    <source>
        <dbReference type="ARBA" id="ARBA00004236"/>
    </source>
</evidence>
<organism evidence="16 17">
    <name type="scientific">Olsenella absiana</name>
    <dbReference type="NCBI Taxonomy" id="3115222"/>
    <lineage>
        <taxon>Bacteria</taxon>
        <taxon>Bacillati</taxon>
        <taxon>Actinomycetota</taxon>
        <taxon>Coriobacteriia</taxon>
        <taxon>Coriobacteriales</taxon>
        <taxon>Atopobiaceae</taxon>
        <taxon>Olsenella</taxon>
    </lineage>
</organism>
<dbReference type="PRINTS" id="PR00344">
    <property type="entry name" value="BCTRLSENSOR"/>
</dbReference>
<dbReference type="Pfam" id="PF02518">
    <property type="entry name" value="HATPase_c"/>
    <property type="match status" value="1"/>
</dbReference>
<name>A0ABU7RBX3_9ACTN</name>
<evidence type="ECO:0000256" key="12">
    <source>
        <dbReference type="ARBA" id="ARBA00039401"/>
    </source>
</evidence>
<dbReference type="CDD" id="cd00082">
    <property type="entry name" value="HisKA"/>
    <property type="match status" value="1"/>
</dbReference>
<keyword evidence="7" id="KW-0547">Nucleotide-binding</keyword>
<dbReference type="Gene3D" id="3.30.565.10">
    <property type="entry name" value="Histidine kinase-like ATPase, C-terminal domain"/>
    <property type="match status" value="1"/>
</dbReference>
<dbReference type="InterPro" id="IPR036890">
    <property type="entry name" value="HATPase_C_sf"/>
</dbReference>
<dbReference type="SMART" id="SM00388">
    <property type="entry name" value="HisKA"/>
    <property type="match status" value="1"/>
</dbReference>
<evidence type="ECO:0000256" key="6">
    <source>
        <dbReference type="ARBA" id="ARBA00022692"/>
    </source>
</evidence>
<dbReference type="InterPro" id="IPR004358">
    <property type="entry name" value="Sig_transdc_His_kin-like_C"/>
</dbReference>
<dbReference type="Gene3D" id="1.10.287.130">
    <property type="match status" value="1"/>
</dbReference>
<dbReference type="SMART" id="SM00304">
    <property type="entry name" value="HAMP"/>
    <property type="match status" value="1"/>
</dbReference>
<feature type="transmembrane region" description="Helical" evidence="13">
    <location>
        <begin position="16"/>
        <end position="39"/>
    </location>
</feature>
<keyword evidence="8 16" id="KW-0418">Kinase</keyword>
<keyword evidence="10 13" id="KW-1133">Transmembrane helix</keyword>
<dbReference type="PANTHER" id="PTHR42878">
    <property type="entry name" value="TWO-COMPONENT HISTIDINE KINASE"/>
    <property type="match status" value="1"/>
</dbReference>
<dbReference type="PROSITE" id="PS50109">
    <property type="entry name" value="HIS_KIN"/>
    <property type="match status" value="1"/>
</dbReference>
<evidence type="ECO:0000256" key="9">
    <source>
        <dbReference type="ARBA" id="ARBA00022840"/>
    </source>
</evidence>
<dbReference type="Gene3D" id="6.10.340.10">
    <property type="match status" value="1"/>
</dbReference>
<dbReference type="CDD" id="cd06225">
    <property type="entry name" value="HAMP"/>
    <property type="match status" value="1"/>
</dbReference>
<feature type="transmembrane region" description="Helical" evidence="13">
    <location>
        <begin position="164"/>
        <end position="186"/>
    </location>
</feature>
<gene>
    <name evidence="16" type="ORF">VXJ25_08760</name>
</gene>
<dbReference type="SUPFAM" id="SSF158472">
    <property type="entry name" value="HAMP domain-like"/>
    <property type="match status" value="1"/>
</dbReference>
<dbReference type="GO" id="GO:0016301">
    <property type="term" value="F:kinase activity"/>
    <property type="evidence" value="ECO:0007669"/>
    <property type="project" value="UniProtKB-KW"/>
</dbReference>
<dbReference type="InterPro" id="IPR003661">
    <property type="entry name" value="HisK_dim/P_dom"/>
</dbReference>
<comment type="subcellular location">
    <subcellularLocation>
        <location evidence="2">Cell membrane</location>
    </subcellularLocation>
</comment>
<proteinExistence type="predicted"/>
<evidence type="ECO:0000256" key="13">
    <source>
        <dbReference type="SAM" id="Phobius"/>
    </source>
</evidence>
<evidence type="ECO:0000256" key="4">
    <source>
        <dbReference type="ARBA" id="ARBA00022553"/>
    </source>
</evidence>
<accession>A0ABU7RBX3</accession>
<evidence type="ECO:0000313" key="16">
    <source>
        <dbReference type="EMBL" id="MEE6148068.1"/>
    </source>
</evidence>
<feature type="domain" description="HAMP" evidence="15">
    <location>
        <begin position="197"/>
        <end position="249"/>
    </location>
</feature>
<dbReference type="EC" id="2.7.13.3" evidence="3"/>
<dbReference type="RefSeq" id="WP_330958833.1">
    <property type="nucleotide sequence ID" value="NZ_JAZGJQ010000012.1"/>
</dbReference>
<evidence type="ECO:0000256" key="7">
    <source>
        <dbReference type="ARBA" id="ARBA00022741"/>
    </source>
</evidence>
<comment type="catalytic activity">
    <reaction evidence="1">
        <text>ATP + protein L-histidine = ADP + protein N-phospho-L-histidine.</text>
        <dbReference type="EC" id="2.7.13.3"/>
    </reaction>
</comment>
<feature type="domain" description="Histidine kinase" evidence="14">
    <location>
        <begin position="264"/>
        <end position="488"/>
    </location>
</feature>
<dbReference type="Pfam" id="PF00512">
    <property type="entry name" value="HisKA"/>
    <property type="match status" value="1"/>
</dbReference>
<dbReference type="InterPro" id="IPR003594">
    <property type="entry name" value="HATPase_dom"/>
</dbReference>
<keyword evidence="4" id="KW-0597">Phosphoprotein</keyword>
<dbReference type="CDD" id="cd00075">
    <property type="entry name" value="HATPase"/>
    <property type="match status" value="1"/>
</dbReference>
<evidence type="ECO:0000259" key="14">
    <source>
        <dbReference type="PROSITE" id="PS50109"/>
    </source>
</evidence>
<dbReference type="EMBL" id="JAZGJQ010000012">
    <property type="protein sequence ID" value="MEE6148068.1"/>
    <property type="molecule type" value="Genomic_DNA"/>
</dbReference>
<dbReference type="InterPro" id="IPR050351">
    <property type="entry name" value="BphY/WalK/GraS-like"/>
</dbReference>
<keyword evidence="6 13" id="KW-0812">Transmembrane</keyword>
<evidence type="ECO:0000256" key="3">
    <source>
        <dbReference type="ARBA" id="ARBA00012438"/>
    </source>
</evidence>
<dbReference type="Proteomes" id="UP001332931">
    <property type="component" value="Unassembled WGS sequence"/>
</dbReference>
<keyword evidence="5" id="KW-0808">Transferase</keyword>
<dbReference type="PANTHER" id="PTHR42878:SF7">
    <property type="entry name" value="SENSOR HISTIDINE KINASE GLRK"/>
    <property type="match status" value="1"/>
</dbReference>
<reference evidence="16 17" key="1">
    <citation type="submission" date="2024-01" db="EMBL/GenBank/DDBJ databases">
        <title>Description of Olsenella sp. nov., isolated from pig feces.</title>
        <authorList>
            <person name="Chang Y.-H."/>
        </authorList>
    </citation>
    <scope>NUCLEOTIDE SEQUENCE [LARGE SCALE GENOMIC DNA]</scope>
    <source>
        <strain evidence="16 17">YH-ols2223</strain>
    </source>
</reference>
<sequence>MPRLTTIRQRLRLSNVLTLVVPLVVCVLVGLACVGVFLAQVHGGLDLGISDAEDMTTLGRVVSESAGGILAASSDEPARDSALSVLAQQVEGSGMTLKVYDQAGDVVFGSGEPSQEQALLAATRPLDDKNGALVSAAGTSLYLHAEGAYHVALFGSYTEARGDAIKTAALMSALVILVAAVVSTLAMDRLGRRLVYDRLTDGLSLLADGVDRVADGDLAYRIDYPGQDEFAPICDDFDEMAERLEEAERSGVADERRRRELVAGVSHDLRSPLTSIQGYVEGLLDGVASTPEQRDRYLRTIRRKTQELSRLVEDLFLFSKLDLDDYPCDLATTDLATTVHQIIEDLSPSYDEPAIRIVETPAAPAASGAAPAVGCRVDRALLQRCIANVVSNAAKYAAGGTLSVSVGEKDGVATVSLCDDGAGVPAEERARLFDVFYRSDPARQHTGSGSGLGLAIVARAMRRMGGTAEAAESPSGGLAILLHFPATSLAREDDTAGE</sequence>
<keyword evidence="13" id="KW-0472">Membrane</keyword>
<keyword evidence="11" id="KW-0902">Two-component regulatory system</keyword>
<keyword evidence="17" id="KW-1185">Reference proteome</keyword>
<protein>
    <recommendedName>
        <fullName evidence="12">Sensor-like histidine kinase SenX3</fullName>
        <ecNumber evidence="3">2.7.13.3</ecNumber>
    </recommendedName>
</protein>
<evidence type="ECO:0000259" key="15">
    <source>
        <dbReference type="PROSITE" id="PS50885"/>
    </source>
</evidence>
<comment type="caution">
    <text evidence="16">The sequence shown here is derived from an EMBL/GenBank/DDBJ whole genome shotgun (WGS) entry which is preliminary data.</text>
</comment>
<evidence type="ECO:0000313" key="17">
    <source>
        <dbReference type="Proteomes" id="UP001332931"/>
    </source>
</evidence>
<dbReference type="Pfam" id="PF00672">
    <property type="entry name" value="HAMP"/>
    <property type="match status" value="1"/>
</dbReference>
<dbReference type="PROSITE" id="PS51257">
    <property type="entry name" value="PROKAR_LIPOPROTEIN"/>
    <property type="match status" value="1"/>
</dbReference>
<evidence type="ECO:0000256" key="8">
    <source>
        <dbReference type="ARBA" id="ARBA00022777"/>
    </source>
</evidence>
<evidence type="ECO:0000256" key="10">
    <source>
        <dbReference type="ARBA" id="ARBA00022989"/>
    </source>
</evidence>
<evidence type="ECO:0000256" key="1">
    <source>
        <dbReference type="ARBA" id="ARBA00000085"/>
    </source>
</evidence>
<keyword evidence="9" id="KW-0067">ATP-binding</keyword>
<dbReference type="InterPro" id="IPR036097">
    <property type="entry name" value="HisK_dim/P_sf"/>
</dbReference>